<evidence type="ECO:0000313" key="6">
    <source>
        <dbReference type="EnsemblPlants" id="KQJ91735"/>
    </source>
</evidence>
<dbReference type="GO" id="GO:0031490">
    <property type="term" value="F:chromatin DNA binding"/>
    <property type="evidence" value="ECO:0000318"/>
    <property type="project" value="GO_Central"/>
</dbReference>
<feature type="compositionally biased region" description="Acidic residues" evidence="3">
    <location>
        <begin position="448"/>
        <end position="459"/>
    </location>
</feature>
<organism evidence="5">
    <name type="scientific">Brachypodium distachyon</name>
    <name type="common">Purple false brome</name>
    <name type="synonym">Trachynia distachya</name>
    <dbReference type="NCBI Taxonomy" id="15368"/>
    <lineage>
        <taxon>Eukaryota</taxon>
        <taxon>Viridiplantae</taxon>
        <taxon>Streptophyta</taxon>
        <taxon>Embryophyta</taxon>
        <taxon>Tracheophyta</taxon>
        <taxon>Spermatophyta</taxon>
        <taxon>Magnoliopsida</taxon>
        <taxon>Liliopsida</taxon>
        <taxon>Poales</taxon>
        <taxon>Poaceae</taxon>
        <taxon>BOP clade</taxon>
        <taxon>Pooideae</taxon>
        <taxon>Stipodae</taxon>
        <taxon>Brachypodieae</taxon>
        <taxon>Brachypodium</taxon>
    </lineage>
</organism>
<sequence>MAQPPAGGGGGGGGHHWLATAPPDLRAKVVRKIIKTLPRPNGPPDQHQLAHLHAVASRYEARVFGAATSMQDYITTVSKKMTQIQNRDQTSAHAASNLQQPAQMGSQMQQANAAQANYSVRPLQMAPAARPSATHQTQHPPSHISSGLCNLQPQPQPQPRLMGIMNQQHLRRVNQMQRVQQANVAVMQNGHPGGQNKNNQQYESPPTSEIITRNNAEEVEWREDLFQKITSLKDAHFTELMEYDRALDVCDITNEQFESMPEKKADRCRKLQKIKGMIQTVLSFLQLQKGNIPKQAMGQLGKFQDIISGLRQFFRMERKKATIAARNCRELPHVASPAGTTAPPTSGMDTQHEHREVPAVETISSQPTQSSPTRSTPLALEPNESNTANLAGEAEDDGQAEMLGEAGAPVADAATFTGGTCSQEEHPADETVIPQMSQNVPPGGTYSQEEDQENTEDEPVISELTQNAPPEGTCIQEEEQQEQAVIIPELTQNVPPGGMTQPAQQQDRSADQAESPNEACVTAEAPVSMDQPPIKSGDKAEALRGLARELGLNLGRSTRLRRTIDSVSCEEEETSEPESKRQKMQSFGYGYITDRVLDEVRDAHRALLETEVSIISDTTGAAAAADGPSMVVGFFYTAVTLPPDFRGAFEVSEVYAKLLVPADYPRSSPAVLPRGELREGFPCSVDAAFQDAFSKLPEHRSIVDIARAFDSCVRSVVAEFVKMIRMWELESYMESRRQYMQNYDPRMGSCICK</sequence>
<dbReference type="GO" id="GO:0005634">
    <property type="term" value="C:nucleus"/>
    <property type="evidence" value="ECO:0007669"/>
    <property type="project" value="UniProtKB-SubCell"/>
</dbReference>
<dbReference type="SUPFAM" id="SSF47040">
    <property type="entry name" value="Kix domain of CBP (creb binding protein)"/>
    <property type="match status" value="1"/>
</dbReference>
<feature type="compositionally biased region" description="Polar residues" evidence="3">
    <location>
        <begin position="133"/>
        <end position="151"/>
    </location>
</feature>
<comment type="subcellular location">
    <subcellularLocation>
        <location evidence="1">Nucleus</location>
    </subcellularLocation>
</comment>
<dbReference type="FunFam" id="1.10.246.20:FF:000005">
    <property type="entry name" value="Protein sepa-1"/>
    <property type="match status" value="1"/>
</dbReference>
<dbReference type="KEGG" id="bdi:104585157"/>
<gene>
    <name evidence="6" type="primary">LOC104585157</name>
    <name evidence="5" type="ORF">BRADI_4g39450v3</name>
</gene>
<dbReference type="PANTHER" id="PTHR33137:SF10">
    <property type="entry name" value="EXPRESSED PROTEIN"/>
    <property type="match status" value="1"/>
</dbReference>
<dbReference type="EnsemblPlants" id="KQJ91735">
    <property type="protein sequence ID" value="KQJ91735"/>
    <property type="gene ID" value="BRADI_4g39450v3"/>
</dbReference>
<feature type="compositionally biased region" description="Gly residues" evidence="3">
    <location>
        <begin position="1"/>
        <end position="15"/>
    </location>
</feature>
<accession>I1ITC8</accession>
<dbReference type="Pfam" id="PF16987">
    <property type="entry name" value="KIX_2"/>
    <property type="match status" value="1"/>
</dbReference>
<feature type="region of interest" description="Disordered" evidence="3">
    <location>
        <begin position="417"/>
        <end position="459"/>
    </location>
</feature>
<protein>
    <recommendedName>
        <fullName evidence="4">Mediator complex subunit 15 KIX domain-containing protein</fullName>
    </recommendedName>
</protein>
<feature type="region of interest" description="Disordered" evidence="3">
    <location>
        <begin position="85"/>
        <end position="114"/>
    </location>
</feature>
<evidence type="ECO:0000256" key="1">
    <source>
        <dbReference type="ARBA" id="ARBA00004123"/>
    </source>
</evidence>
<evidence type="ECO:0000259" key="4">
    <source>
        <dbReference type="Pfam" id="PF16987"/>
    </source>
</evidence>
<feature type="compositionally biased region" description="Low complexity" evidence="3">
    <location>
        <begin position="364"/>
        <end position="377"/>
    </location>
</feature>
<name>I1ITC8_BRADI</name>
<dbReference type="RefSeq" id="XP_010239467.1">
    <property type="nucleotide sequence ID" value="XM_010241165.3"/>
</dbReference>
<evidence type="ECO:0000313" key="5">
    <source>
        <dbReference type="EMBL" id="KQJ91735.1"/>
    </source>
</evidence>
<reference evidence="6" key="3">
    <citation type="submission" date="2018-08" db="UniProtKB">
        <authorList>
            <consortium name="EnsemblPlants"/>
        </authorList>
    </citation>
    <scope>IDENTIFICATION</scope>
    <source>
        <strain evidence="6">cv. Bd21</strain>
    </source>
</reference>
<feature type="compositionally biased region" description="Polar residues" evidence="3">
    <location>
        <begin position="338"/>
        <end position="349"/>
    </location>
</feature>
<evidence type="ECO:0000256" key="3">
    <source>
        <dbReference type="SAM" id="MobiDB-lite"/>
    </source>
</evidence>
<dbReference type="GO" id="GO:0003713">
    <property type="term" value="F:transcription coactivator activity"/>
    <property type="evidence" value="ECO:0007669"/>
    <property type="project" value="InterPro"/>
</dbReference>
<feature type="compositionally biased region" description="Polar residues" evidence="3">
    <location>
        <begin position="501"/>
        <end position="515"/>
    </location>
</feature>
<dbReference type="Gene3D" id="1.10.246.20">
    <property type="entry name" value="Coactivator CBP, KIX domain"/>
    <property type="match status" value="1"/>
</dbReference>
<reference evidence="5" key="2">
    <citation type="submission" date="2017-06" db="EMBL/GenBank/DDBJ databases">
        <title>WGS assembly of Brachypodium distachyon.</title>
        <authorList>
            <consortium name="The International Brachypodium Initiative"/>
            <person name="Lucas S."/>
            <person name="Harmon-Smith M."/>
            <person name="Lail K."/>
            <person name="Tice H."/>
            <person name="Grimwood J."/>
            <person name="Bruce D."/>
            <person name="Barry K."/>
            <person name="Shu S."/>
            <person name="Lindquist E."/>
            <person name="Wang M."/>
            <person name="Pitluck S."/>
            <person name="Vogel J.P."/>
            <person name="Garvin D.F."/>
            <person name="Mockler T.C."/>
            <person name="Schmutz J."/>
            <person name="Rokhsar D."/>
            <person name="Bevan M.W."/>
        </authorList>
    </citation>
    <scope>NUCLEOTIDE SEQUENCE</scope>
    <source>
        <strain evidence="5">Bd21</strain>
    </source>
</reference>
<dbReference type="GeneID" id="104585157"/>
<feature type="domain" description="Mediator complex subunit 15 KIX" evidence="4">
    <location>
        <begin position="15"/>
        <end position="94"/>
    </location>
</feature>
<dbReference type="AlphaFoldDB" id="I1ITC8"/>
<feature type="region of interest" description="Disordered" evidence="3">
    <location>
        <begin position="492"/>
        <end position="537"/>
    </location>
</feature>
<dbReference type="InterPro" id="IPR044661">
    <property type="entry name" value="MED15a/b/c-like"/>
</dbReference>
<feature type="region of interest" description="Disordered" evidence="3">
    <location>
        <begin position="1"/>
        <end position="20"/>
    </location>
</feature>
<keyword evidence="2" id="KW-0539">Nucleus</keyword>
<feature type="compositionally biased region" description="Low complexity" evidence="3">
    <location>
        <begin position="99"/>
        <end position="114"/>
    </location>
</feature>
<dbReference type="Proteomes" id="UP000008810">
    <property type="component" value="Chromosome 4"/>
</dbReference>
<feature type="region of interest" description="Disordered" evidence="3">
    <location>
        <begin position="126"/>
        <end position="158"/>
    </location>
</feature>
<dbReference type="InterPro" id="IPR036529">
    <property type="entry name" value="KIX_dom_sf"/>
</dbReference>
<evidence type="ECO:0000256" key="2">
    <source>
        <dbReference type="ARBA" id="ARBA00023242"/>
    </source>
</evidence>
<evidence type="ECO:0000313" key="7">
    <source>
        <dbReference type="Proteomes" id="UP000008810"/>
    </source>
</evidence>
<dbReference type="OrthoDB" id="696731at2759"/>
<reference evidence="5 6" key="1">
    <citation type="journal article" date="2010" name="Nature">
        <title>Genome sequencing and analysis of the model grass Brachypodium distachyon.</title>
        <authorList>
            <consortium name="International Brachypodium Initiative"/>
        </authorList>
    </citation>
    <scope>NUCLEOTIDE SEQUENCE [LARGE SCALE GENOMIC DNA]</scope>
    <source>
        <strain evidence="5 6">Bd21</strain>
    </source>
</reference>
<keyword evidence="7" id="KW-1185">Reference proteome</keyword>
<feature type="compositionally biased region" description="Polar residues" evidence="3">
    <location>
        <begin position="85"/>
        <end position="98"/>
    </location>
</feature>
<dbReference type="EMBL" id="CM000883">
    <property type="protein sequence ID" value="KQJ91735.1"/>
    <property type="molecule type" value="Genomic_DNA"/>
</dbReference>
<dbReference type="eggNOG" id="ENOG502QQV3">
    <property type="taxonomic scope" value="Eukaryota"/>
</dbReference>
<dbReference type="HOGENOM" id="CLU_015547_0_0_1"/>
<proteinExistence type="predicted"/>
<dbReference type="PANTHER" id="PTHR33137">
    <property type="entry name" value="MEDIATOR OF RNA POLYMERASE II TRANSCRIPTION SUBUNIT 15A-RELATED"/>
    <property type="match status" value="1"/>
</dbReference>
<feature type="region of interest" description="Disordered" evidence="3">
    <location>
        <begin position="332"/>
        <end position="384"/>
    </location>
</feature>
<dbReference type="InterPro" id="IPR036546">
    <property type="entry name" value="MED15_KIX"/>
</dbReference>
<dbReference type="Gramene" id="KQJ91735">
    <property type="protein sequence ID" value="KQJ91735"/>
    <property type="gene ID" value="BRADI_4g39450v3"/>
</dbReference>